<organism evidence="1">
    <name type="scientific">Anguilla anguilla</name>
    <name type="common">European freshwater eel</name>
    <name type="synonym">Muraena anguilla</name>
    <dbReference type="NCBI Taxonomy" id="7936"/>
    <lineage>
        <taxon>Eukaryota</taxon>
        <taxon>Metazoa</taxon>
        <taxon>Chordata</taxon>
        <taxon>Craniata</taxon>
        <taxon>Vertebrata</taxon>
        <taxon>Euteleostomi</taxon>
        <taxon>Actinopterygii</taxon>
        <taxon>Neopterygii</taxon>
        <taxon>Teleostei</taxon>
        <taxon>Anguilliformes</taxon>
        <taxon>Anguillidae</taxon>
        <taxon>Anguilla</taxon>
    </lineage>
</organism>
<reference evidence="1" key="1">
    <citation type="submission" date="2014-11" db="EMBL/GenBank/DDBJ databases">
        <authorList>
            <person name="Amaro Gonzalez C."/>
        </authorList>
    </citation>
    <scope>NUCLEOTIDE SEQUENCE</scope>
</reference>
<accession>A0A0E9QFC9</accession>
<dbReference type="AlphaFoldDB" id="A0A0E9QFC9"/>
<reference evidence="1" key="2">
    <citation type="journal article" date="2015" name="Fish Shellfish Immunol.">
        <title>Early steps in the European eel (Anguilla anguilla)-Vibrio vulnificus interaction in the gills: Role of the RtxA13 toxin.</title>
        <authorList>
            <person name="Callol A."/>
            <person name="Pajuelo D."/>
            <person name="Ebbesson L."/>
            <person name="Teles M."/>
            <person name="MacKenzie S."/>
            <person name="Amaro C."/>
        </authorList>
    </citation>
    <scope>NUCLEOTIDE SEQUENCE</scope>
</reference>
<protein>
    <submittedName>
        <fullName evidence="1">Uncharacterized protein</fullName>
    </submittedName>
</protein>
<proteinExistence type="predicted"/>
<evidence type="ECO:0000313" key="1">
    <source>
        <dbReference type="EMBL" id="JAH14793.1"/>
    </source>
</evidence>
<dbReference type="EMBL" id="GBXM01093784">
    <property type="protein sequence ID" value="JAH14793.1"/>
    <property type="molecule type" value="Transcribed_RNA"/>
</dbReference>
<sequence length="48" mass="5600">MRPRSTCVLPTSIHSQLANCFLFSDRTSGEENCQNECLCRGMRYLFHF</sequence>
<name>A0A0E9QFC9_ANGAN</name>